<evidence type="ECO:0000313" key="2">
    <source>
        <dbReference type="EMBL" id="CAJ1074576.1"/>
    </source>
</evidence>
<dbReference type="PANTHER" id="PTHR21292:SF12">
    <property type="entry name" value="EXOCYST COMPLEX COMPONENT 3-LIKE PROTEIN"/>
    <property type="match status" value="1"/>
</dbReference>
<feature type="region of interest" description="Disordered" evidence="1">
    <location>
        <begin position="1"/>
        <end position="25"/>
    </location>
</feature>
<dbReference type="GO" id="GO:0000149">
    <property type="term" value="F:SNARE binding"/>
    <property type="evidence" value="ECO:0007669"/>
    <property type="project" value="TreeGrafter"/>
</dbReference>
<proteinExistence type="predicted"/>
<dbReference type="PANTHER" id="PTHR21292">
    <property type="entry name" value="EXOCYST COMPLEX COMPONENT SEC6-RELATED"/>
    <property type="match status" value="1"/>
</dbReference>
<keyword evidence="3" id="KW-1185">Reference proteome</keyword>
<accession>A0AAV1GMZ0</accession>
<dbReference type="InterPro" id="IPR010326">
    <property type="entry name" value="EXOC3/Sec6"/>
</dbReference>
<evidence type="ECO:0000313" key="3">
    <source>
        <dbReference type="Proteomes" id="UP001178508"/>
    </source>
</evidence>
<dbReference type="Proteomes" id="UP001178508">
    <property type="component" value="Chromosome 15"/>
</dbReference>
<dbReference type="GO" id="GO:0000145">
    <property type="term" value="C:exocyst"/>
    <property type="evidence" value="ECO:0007669"/>
    <property type="project" value="InterPro"/>
</dbReference>
<protein>
    <submittedName>
        <fullName evidence="2">Uncharacterized protein LOC117805823</fullName>
    </submittedName>
</protein>
<dbReference type="GO" id="GO:0006887">
    <property type="term" value="P:exocytosis"/>
    <property type="evidence" value="ECO:0007669"/>
    <property type="project" value="InterPro"/>
</dbReference>
<dbReference type="AlphaFoldDB" id="A0AAV1GMZ0"/>
<dbReference type="EMBL" id="OY660878">
    <property type="protein sequence ID" value="CAJ1074576.1"/>
    <property type="molecule type" value="Genomic_DNA"/>
</dbReference>
<reference evidence="2" key="1">
    <citation type="submission" date="2023-08" db="EMBL/GenBank/DDBJ databases">
        <authorList>
            <person name="Alioto T."/>
            <person name="Alioto T."/>
            <person name="Gomez Garrido J."/>
        </authorList>
    </citation>
    <scope>NUCLEOTIDE SEQUENCE</scope>
</reference>
<dbReference type="GO" id="GO:0051601">
    <property type="term" value="P:exocyst localization"/>
    <property type="evidence" value="ECO:0007669"/>
    <property type="project" value="TreeGrafter"/>
</dbReference>
<evidence type="ECO:0000256" key="1">
    <source>
        <dbReference type="SAM" id="MobiDB-lite"/>
    </source>
</evidence>
<organism evidence="2 3">
    <name type="scientific">Xyrichtys novacula</name>
    <name type="common">Pearly razorfish</name>
    <name type="synonym">Hemipteronotus novacula</name>
    <dbReference type="NCBI Taxonomy" id="13765"/>
    <lineage>
        <taxon>Eukaryota</taxon>
        <taxon>Metazoa</taxon>
        <taxon>Chordata</taxon>
        <taxon>Craniata</taxon>
        <taxon>Vertebrata</taxon>
        <taxon>Euteleostomi</taxon>
        <taxon>Actinopterygii</taxon>
        <taxon>Neopterygii</taxon>
        <taxon>Teleostei</taxon>
        <taxon>Neoteleostei</taxon>
        <taxon>Acanthomorphata</taxon>
        <taxon>Eupercaria</taxon>
        <taxon>Labriformes</taxon>
        <taxon>Labridae</taxon>
        <taxon>Xyrichtys</taxon>
    </lineage>
</organism>
<name>A0AAV1GMZ0_XYRNO</name>
<sequence length="555" mass="63831">MKKLFSKCRRTGSSRTPLIERDNSSQQGYDLALDANDNHPSILNTNEEQPLEVPGQISHQVLAEVLGVVPDTNTTLDGVWSDSDQQKSLIQKSVDQHFPKPPADLDRDLPQHLENVQNTVHSELVRLHPSLDVMGLGECLIDCYHRHTFNHLDDLLQEICSSKSLLVLMKWVSYTYPSQNLLSHPGREEPVTKVDPLMFSEWFVKAKDKLLVNVQKEVKEQLEKILQNEQNEDGMYTNEAFVRLYVDVIECTEAIPKETLKISSELSHRVQEVCFRALLGFLDRYMAEQTETLGKEVKKEKPKMWLFFKTLNTCEKLRGYVQNKGSAIQRSLLEHIVVKLDNIETLALNLLLKKRTDIAEKNLKDYFKTDNKRFLMSVLTDDFSKTQCSQEIEKKVMDEVYELVVRIYLKHLLKSSKSRLQRCWSSDVGLTVHEDAELLHSDFTKLAPGVQQWNFVLLRVSELLECKDIEAVKLTVALMQKESPSWRSDVELLPKLLRWVGLTGRIVREVLDAIPGQEPRSKTRHRLLPPENLVFKNGITVNNREVCNTSDGYEG</sequence>
<gene>
    <name evidence="2" type="ORF">XNOV1_A040856</name>
</gene>
<feature type="compositionally biased region" description="Basic residues" evidence="1">
    <location>
        <begin position="1"/>
        <end position="12"/>
    </location>
</feature>